<dbReference type="SMART" id="SM01137">
    <property type="entry name" value="DMAP_binding"/>
    <property type="match status" value="1"/>
</dbReference>
<protein>
    <recommendedName>
        <fullName evidence="2">DMAP1-binding domain-containing protein</fullName>
    </recommendedName>
</protein>
<evidence type="ECO:0000256" key="1">
    <source>
        <dbReference type="SAM" id="MobiDB-lite"/>
    </source>
</evidence>
<proteinExistence type="predicted"/>
<dbReference type="EMBL" id="MU827784">
    <property type="protein sequence ID" value="KAJ7334457.1"/>
    <property type="molecule type" value="Genomic_DNA"/>
</dbReference>
<feature type="compositionally biased region" description="Polar residues" evidence="1">
    <location>
        <begin position="124"/>
        <end position="138"/>
    </location>
</feature>
<name>A0A9W9YD64_9CNID</name>
<feature type="compositionally biased region" description="Polar residues" evidence="1">
    <location>
        <begin position="166"/>
        <end position="176"/>
    </location>
</feature>
<organism evidence="3 4">
    <name type="scientific">Desmophyllum pertusum</name>
    <dbReference type="NCBI Taxonomy" id="174260"/>
    <lineage>
        <taxon>Eukaryota</taxon>
        <taxon>Metazoa</taxon>
        <taxon>Cnidaria</taxon>
        <taxon>Anthozoa</taxon>
        <taxon>Hexacorallia</taxon>
        <taxon>Scleractinia</taxon>
        <taxon>Caryophylliina</taxon>
        <taxon>Caryophylliidae</taxon>
        <taxon>Desmophyllum</taxon>
    </lineage>
</organism>
<feature type="compositionally biased region" description="Polar residues" evidence="1">
    <location>
        <begin position="94"/>
        <end position="114"/>
    </location>
</feature>
<dbReference type="InterPro" id="IPR010506">
    <property type="entry name" value="DMAP1-bd"/>
</dbReference>
<feature type="region of interest" description="Disordered" evidence="1">
    <location>
        <begin position="86"/>
        <end position="194"/>
    </location>
</feature>
<dbReference type="Proteomes" id="UP001163046">
    <property type="component" value="Unassembled WGS sequence"/>
</dbReference>
<dbReference type="OrthoDB" id="263283at2759"/>
<dbReference type="AlphaFoldDB" id="A0A9W9YD64"/>
<evidence type="ECO:0000313" key="3">
    <source>
        <dbReference type="EMBL" id="KAJ7334457.1"/>
    </source>
</evidence>
<feature type="compositionally biased region" description="Polar residues" evidence="1">
    <location>
        <begin position="184"/>
        <end position="194"/>
    </location>
</feature>
<gene>
    <name evidence="3" type="ORF">OS493_014774</name>
</gene>
<comment type="caution">
    <text evidence="3">The sequence shown here is derived from an EMBL/GenBank/DDBJ whole genome shotgun (WGS) entry which is preliminary data.</text>
</comment>
<evidence type="ECO:0000313" key="4">
    <source>
        <dbReference type="Proteomes" id="UP001163046"/>
    </source>
</evidence>
<feature type="domain" description="DMAP1-binding" evidence="2">
    <location>
        <begin position="5"/>
        <end position="103"/>
    </location>
</feature>
<evidence type="ECO:0000259" key="2">
    <source>
        <dbReference type="PROSITE" id="PS51912"/>
    </source>
</evidence>
<dbReference type="Pfam" id="PF06464">
    <property type="entry name" value="DMAP_binding"/>
    <property type="match status" value="1"/>
</dbReference>
<accession>A0A9W9YD64</accession>
<reference evidence="3" key="1">
    <citation type="submission" date="2023-01" db="EMBL/GenBank/DDBJ databases">
        <title>Genome assembly of the deep-sea coral Lophelia pertusa.</title>
        <authorList>
            <person name="Herrera S."/>
            <person name="Cordes E."/>
        </authorList>
    </citation>
    <scope>NUCLEOTIDE SEQUENCE</scope>
    <source>
        <strain evidence="3">USNM1676648</strain>
        <tissue evidence="3">Polyp</tissue>
    </source>
</reference>
<sequence>MVHKTEAEFPPDISERLLELEEEYKDGDITEKGFVRKKCKLIKSLLVKSVQEKIQEVEDDFKDGKSTEEQLISHLKELLSEVGHKVSNGCGITPLSSGSTGDNQNGSTSDTTEPMETGDAEIKPSNSLSEQTSVNQGNDAGPSGSRCNEIVETDSSDDKPDIDSTAGPSHSNNSASVHDKDGTHLSSSSSEGGN</sequence>
<dbReference type="PROSITE" id="PS51912">
    <property type="entry name" value="DMAP1_BIND"/>
    <property type="match status" value="1"/>
</dbReference>
<keyword evidence="4" id="KW-1185">Reference proteome</keyword>